<evidence type="ECO:0000313" key="1">
    <source>
        <dbReference type="EMBL" id="KKK89440.1"/>
    </source>
</evidence>
<feature type="non-terminal residue" evidence="1">
    <location>
        <position position="1"/>
    </location>
</feature>
<accession>A0A0F8ZU17</accession>
<dbReference type="Gene3D" id="2.40.40.20">
    <property type="match status" value="1"/>
</dbReference>
<organism evidence="1">
    <name type="scientific">marine sediment metagenome</name>
    <dbReference type="NCBI Taxonomy" id="412755"/>
    <lineage>
        <taxon>unclassified sequences</taxon>
        <taxon>metagenomes</taxon>
        <taxon>ecological metagenomes</taxon>
    </lineage>
</organism>
<dbReference type="AlphaFoldDB" id="A0A0F8ZU17"/>
<protein>
    <submittedName>
        <fullName evidence="1">Uncharacterized protein</fullName>
    </submittedName>
</protein>
<name>A0A0F8ZU17_9ZZZZ</name>
<sequence length="67" mass="7785">VRPGQVIVYNGWEPYQFRGWTGPMDTEPGMVKWLHLAGGYGHLRYWPMQWQPVPFDRGIKVAVAKLD</sequence>
<dbReference type="EMBL" id="LAZR01049526">
    <property type="protein sequence ID" value="KKK89440.1"/>
    <property type="molecule type" value="Genomic_DNA"/>
</dbReference>
<reference evidence="1" key="1">
    <citation type="journal article" date="2015" name="Nature">
        <title>Complex archaea that bridge the gap between prokaryotes and eukaryotes.</title>
        <authorList>
            <person name="Spang A."/>
            <person name="Saw J.H."/>
            <person name="Jorgensen S.L."/>
            <person name="Zaremba-Niedzwiedzka K."/>
            <person name="Martijn J."/>
            <person name="Lind A.E."/>
            <person name="van Eijk R."/>
            <person name="Schleper C."/>
            <person name="Guy L."/>
            <person name="Ettema T.J."/>
        </authorList>
    </citation>
    <scope>NUCLEOTIDE SEQUENCE</scope>
</reference>
<comment type="caution">
    <text evidence="1">The sequence shown here is derived from an EMBL/GenBank/DDBJ whole genome shotgun (WGS) entry which is preliminary data.</text>
</comment>
<proteinExistence type="predicted"/>
<gene>
    <name evidence="1" type="ORF">LCGC14_2733090</name>
</gene>